<dbReference type="Pfam" id="PF02518">
    <property type="entry name" value="HATPase_c"/>
    <property type="match status" value="1"/>
</dbReference>
<dbReference type="InterPro" id="IPR036890">
    <property type="entry name" value="HATPase_C_sf"/>
</dbReference>
<evidence type="ECO:0000256" key="4">
    <source>
        <dbReference type="ARBA" id="ARBA00011080"/>
    </source>
</evidence>
<evidence type="ECO:0000256" key="5">
    <source>
        <dbReference type="ARBA" id="ARBA00022723"/>
    </source>
</evidence>
<dbReference type="PANTHER" id="PTHR10169:SF38">
    <property type="entry name" value="DNA TOPOISOMERASE 2"/>
    <property type="match status" value="1"/>
</dbReference>
<dbReference type="SUPFAM" id="SSF55874">
    <property type="entry name" value="ATPase domain of HSP90 chaperone/DNA topoisomerase II/histidine kinase"/>
    <property type="match status" value="1"/>
</dbReference>
<dbReference type="InterPro" id="IPR001154">
    <property type="entry name" value="TopoII_euk"/>
</dbReference>
<dbReference type="PROSITE" id="PS50880">
    <property type="entry name" value="TOPRIM"/>
    <property type="match status" value="1"/>
</dbReference>
<dbReference type="InterPro" id="IPR013759">
    <property type="entry name" value="Topo_IIA_B_C"/>
</dbReference>
<protein>
    <recommendedName>
        <fullName evidence="13">DNA topoisomerase 2</fullName>
        <ecNumber evidence="13">5.6.2.2</ecNumber>
    </recommendedName>
</protein>
<keyword evidence="10 12" id="KW-0238">DNA-binding</keyword>
<dbReference type="Gene3D" id="3.40.50.670">
    <property type="match status" value="1"/>
</dbReference>
<dbReference type="PANTHER" id="PTHR10169">
    <property type="entry name" value="DNA TOPOISOMERASE/GYRASE"/>
    <property type="match status" value="1"/>
</dbReference>
<dbReference type="AlphaFoldDB" id="A0AAD5M707"/>
<evidence type="ECO:0000259" key="14">
    <source>
        <dbReference type="PROSITE" id="PS50880"/>
    </source>
</evidence>
<evidence type="ECO:0000256" key="13">
    <source>
        <dbReference type="RuleBase" id="RU362094"/>
    </source>
</evidence>
<name>A0AAD5M707_PARTN</name>
<dbReference type="InterPro" id="IPR018522">
    <property type="entry name" value="TopoIIA_CS"/>
</dbReference>
<keyword evidence="11 12" id="KW-0413">Isomerase</keyword>
<comment type="caution">
    <text evidence="16">The sequence shown here is derived from an EMBL/GenBank/DDBJ whole genome shotgun (WGS) entry which is preliminary data.</text>
</comment>
<evidence type="ECO:0000313" key="17">
    <source>
        <dbReference type="Proteomes" id="UP001196413"/>
    </source>
</evidence>
<dbReference type="Gene3D" id="3.30.565.10">
    <property type="entry name" value="Histidine kinase-like ATPase, C-terminal domain"/>
    <property type="match status" value="1"/>
</dbReference>
<evidence type="ECO:0000259" key="15">
    <source>
        <dbReference type="PROSITE" id="PS52040"/>
    </source>
</evidence>
<dbReference type="PRINTS" id="PR01158">
    <property type="entry name" value="TOPISMRASEII"/>
</dbReference>
<dbReference type="Proteomes" id="UP001196413">
    <property type="component" value="Unassembled WGS sequence"/>
</dbReference>
<feature type="active site" description="O-(5'-phospho-DNA)-tyrosine intermediate" evidence="12">
    <location>
        <position position="807"/>
    </location>
</feature>
<dbReference type="Pfam" id="PF16898">
    <property type="entry name" value="TOPRIM_C"/>
    <property type="match status" value="1"/>
</dbReference>
<dbReference type="SUPFAM" id="SSF56719">
    <property type="entry name" value="Type II DNA topoisomerase"/>
    <property type="match status" value="1"/>
</dbReference>
<evidence type="ECO:0000256" key="7">
    <source>
        <dbReference type="ARBA" id="ARBA00022840"/>
    </source>
</evidence>
<keyword evidence="8" id="KW-0460">Magnesium</keyword>
<dbReference type="PROSITE" id="PS00177">
    <property type="entry name" value="TOPOISOMERASE_II"/>
    <property type="match status" value="1"/>
</dbReference>
<dbReference type="GO" id="GO:0006265">
    <property type="term" value="P:DNA topological change"/>
    <property type="evidence" value="ECO:0007669"/>
    <property type="project" value="UniProtKB-UniRule"/>
</dbReference>
<dbReference type="PROSITE" id="PS52040">
    <property type="entry name" value="TOPO_IIA"/>
    <property type="match status" value="1"/>
</dbReference>
<evidence type="ECO:0000256" key="6">
    <source>
        <dbReference type="ARBA" id="ARBA00022741"/>
    </source>
</evidence>
<dbReference type="InterPro" id="IPR013760">
    <property type="entry name" value="Topo_IIA-like_dom_sf"/>
</dbReference>
<comment type="cofactor">
    <cofactor evidence="2">
        <name>Ca(2+)</name>
        <dbReference type="ChEBI" id="CHEBI:29108"/>
    </cofactor>
</comment>
<dbReference type="GO" id="GO:0000819">
    <property type="term" value="P:sister chromatid segregation"/>
    <property type="evidence" value="ECO:0007669"/>
    <property type="project" value="TreeGrafter"/>
</dbReference>
<dbReference type="GO" id="GO:0003918">
    <property type="term" value="F:DNA topoisomerase type II (double strand cut, ATP-hydrolyzing) activity"/>
    <property type="evidence" value="ECO:0007669"/>
    <property type="project" value="UniProtKB-UniRule"/>
</dbReference>
<evidence type="ECO:0000256" key="11">
    <source>
        <dbReference type="ARBA" id="ARBA00023235"/>
    </source>
</evidence>
<comment type="catalytic activity">
    <reaction evidence="1 12 13">
        <text>ATP-dependent breakage, passage and rejoining of double-stranded DNA.</text>
        <dbReference type="EC" id="5.6.2.2"/>
    </reaction>
</comment>
<sequence length="967" mass="109603">MRRVFWEFVCSASVHVVYSSVRLIAYSKKGLFEKLQSPTLYQTPECLQYEKKSPIEHILLRPDTYVGSTIPAKNTDVWVISDDGLRAIQMSLTYSPALLKIFDEILVNAADNKQRDKQMNEIKVDVDQENCVIAVYNNGRGLPIEVHPTEGIYIPTLIFGNLFTSSNYDDRVVKVVGGRNGYGAKLCNIFSKEFTVETFSKESSRTFRQVWTNNMRESNEPTVKGEAVSADGTRITFRPDMEKFGTTTLDDDVCKMFRKRTYDIAGTLPGVTVYYNSEQVNISSFYDYINLYSDEDTSNRVLYVNASRRWQWAVKRSQNGFQQISFVNNIVTTGGGTHVDHITNQLVNIIRPLVEKSLKSNVKKIVVKNNLCVFVNALIENPAFSSQTKTVLTTTASDFGSKCICDVTTVQTWAIESGLVEELIADSIAREGRPTRKVKPKVADDLSNIVKLEDANWAGDVVLSQDCRLLITEGDSAKAFAIAGLEVVGRDRYGVFPIMGKPANVSRLSMEKVTSSSEINSLLRILGLTFGVDYSLSENRMKLRYGGIIILTDQDEDGSHIKGLIINLLHNFWPQLLRIGFVWSFVTPLLKARLGSKTLSFYSTAQYNKWKENTDNADKFVVKYYKGLGTSTPREAREYFSKLDEHLVQFRHENDDDDLKIRLAFDKNRADDRKQWIKDRLTAGILVDDTPASNSTFKNFVDNELFRYSWLDLRRSIPSVVDGLKPSQRKVIHTLLRQNSNKEIKVNQLAAAVALDQAYHHGEAALLTTIVRLAQDFVGMNNVCLLEPLGQFGTRHEGGNDAASSRYIFTKLSPFTRLVFPSADDHILKYLEEENQIIEPEWYCPIIPMVLVNGAEGIATGWYTRVLSHNIREVIDNVRRLIDGNEVENMVPCFSDFSGSVRKIVENRYEIRGKFKLLPSRRKNSPFLSLEITELPVGEWTNRYKENVLQALLSKGVIKYYSIRQGA</sequence>
<dbReference type="Gene3D" id="3.30.230.10">
    <property type="match status" value="1"/>
</dbReference>
<feature type="domain" description="Toprim" evidence="14">
    <location>
        <begin position="467"/>
        <end position="584"/>
    </location>
</feature>
<dbReference type="Pfam" id="PF01751">
    <property type="entry name" value="Toprim"/>
    <property type="match status" value="1"/>
</dbReference>
<evidence type="ECO:0000256" key="1">
    <source>
        <dbReference type="ARBA" id="ARBA00000185"/>
    </source>
</evidence>
<comment type="similarity">
    <text evidence="4 13">Belongs to the type II topoisomerase family.</text>
</comment>
<dbReference type="InterPro" id="IPR013758">
    <property type="entry name" value="Topo_IIA_A/C_ab"/>
</dbReference>
<dbReference type="Pfam" id="PF00204">
    <property type="entry name" value="DNA_gyraseB"/>
    <property type="match status" value="1"/>
</dbReference>
<keyword evidence="5" id="KW-0479">Metal-binding</keyword>
<dbReference type="InterPro" id="IPR003594">
    <property type="entry name" value="HATPase_dom"/>
</dbReference>
<dbReference type="Gene3D" id="3.30.1490.30">
    <property type="match status" value="1"/>
</dbReference>
<keyword evidence="6 13" id="KW-0547">Nucleotide-binding</keyword>
<organism evidence="16 17">
    <name type="scientific">Parelaphostrongylus tenuis</name>
    <name type="common">Meningeal worm</name>
    <dbReference type="NCBI Taxonomy" id="148309"/>
    <lineage>
        <taxon>Eukaryota</taxon>
        <taxon>Metazoa</taxon>
        <taxon>Ecdysozoa</taxon>
        <taxon>Nematoda</taxon>
        <taxon>Chromadorea</taxon>
        <taxon>Rhabditida</taxon>
        <taxon>Rhabditina</taxon>
        <taxon>Rhabditomorpha</taxon>
        <taxon>Strongyloidea</taxon>
        <taxon>Metastrongylidae</taxon>
        <taxon>Parelaphostrongylus</taxon>
    </lineage>
</organism>
<dbReference type="EMBL" id="JAHQIW010000982">
    <property type="protein sequence ID" value="KAJ1351003.1"/>
    <property type="molecule type" value="Genomic_DNA"/>
</dbReference>
<evidence type="ECO:0000313" key="16">
    <source>
        <dbReference type="EMBL" id="KAJ1351003.1"/>
    </source>
</evidence>
<dbReference type="GO" id="GO:0046872">
    <property type="term" value="F:metal ion binding"/>
    <property type="evidence" value="ECO:0007669"/>
    <property type="project" value="UniProtKB-KW"/>
</dbReference>
<evidence type="ECO:0000256" key="2">
    <source>
        <dbReference type="ARBA" id="ARBA00001913"/>
    </source>
</evidence>
<dbReference type="InterPro" id="IPR020568">
    <property type="entry name" value="Ribosomal_Su5_D2-typ_SF"/>
</dbReference>
<dbReference type="InterPro" id="IPR031660">
    <property type="entry name" value="TOPRIM_C"/>
</dbReference>
<comment type="cofactor">
    <cofactor evidence="3">
        <name>Mg(2+)</name>
        <dbReference type="ChEBI" id="CHEBI:18420"/>
    </cofactor>
</comment>
<dbReference type="Pfam" id="PF00521">
    <property type="entry name" value="DNA_topoisoIV"/>
    <property type="match status" value="1"/>
</dbReference>
<gene>
    <name evidence="16" type="ORF">KIN20_006935</name>
</gene>
<evidence type="ECO:0000256" key="10">
    <source>
        <dbReference type="ARBA" id="ARBA00023125"/>
    </source>
</evidence>
<evidence type="ECO:0000256" key="12">
    <source>
        <dbReference type="PROSITE-ProRule" id="PRU01384"/>
    </source>
</evidence>
<dbReference type="FunFam" id="3.90.199.10:FF:000002">
    <property type="entry name" value="DNA topoisomerase 2"/>
    <property type="match status" value="1"/>
</dbReference>
<dbReference type="InterPro" id="IPR002205">
    <property type="entry name" value="Topo_IIA_dom_A"/>
</dbReference>
<dbReference type="FunFam" id="3.40.50.670:FF:000001">
    <property type="entry name" value="DNA topoisomerase 2"/>
    <property type="match status" value="1"/>
</dbReference>
<keyword evidence="17" id="KW-1185">Reference proteome</keyword>
<dbReference type="FunFam" id="3.30.565.10:FF:000004">
    <property type="entry name" value="DNA topoisomerase 2"/>
    <property type="match status" value="1"/>
</dbReference>
<dbReference type="SMART" id="SM00433">
    <property type="entry name" value="TOP2c"/>
    <property type="match status" value="1"/>
</dbReference>
<proteinExistence type="inferred from homology"/>
<dbReference type="InterPro" id="IPR006171">
    <property type="entry name" value="TOPRIM_dom"/>
</dbReference>
<dbReference type="InterPro" id="IPR014721">
    <property type="entry name" value="Ribsml_uS5_D2-typ_fold_subgr"/>
</dbReference>
<keyword evidence="7 13" id="KW-0067">ATP-binding</keyword>
<evidence type="ECO:0000256" key="3">
    <source>
        <dbReference type="ARBA" id="ARBA00001946"/>
    </source>
</evidence>
<dbReference type="GO" id="GO:0003677">
    <property type="term" value="F:DNA binding"/>
    <property type="evidence" value="ECO:0007669"/>
    <property type="project" value="UniProtKB-UniRule"/>
</dbReference>
<dbReference type="EC" id="5.6.2.2" evidence="13"/>
<dbReference type="Gene3D" id="3.90.199.10">
    <property type="entry name" value="Topoisomerase II, domain 5"/>
    <property type="match status" value="1"/>
</dbReference>
<comment type="function">
    <text evidence="13">Control of topological states of DNA by transient breakage and subsequent rejoining of DNA strands. Topoisomerase II makes double-strand breaks.</text>
</comment>
<reference evidence="16" key="1">
    <citation type="submission" date="2021-06" db="EMBL/GenBank/DDBJ databases">
        <title>Parelaphostrongylus tenuis whole genome reference sequence.</title>
        <authorList>
            <person name="Garwood T.J."/>
            <person name="Larsen P.A."/>
            <person name="Fountain-Jones N.M."/>
            <person name="Garbe J.R."/>
            <person name="Macchietto M.G."/>
            <person name="Kania S.A."/>
            <person name="Gerhold R.W."/>
            <person name="Richards J.E."/>
            <person name="Wolf T.M."/>
        </authorList>
    </citation>
    <scope>NUCLEOTIDE SEQUENCE</scope>
    <source>
        <strain evidence="16">MNPRO001-30</strain>
        <tissue evidence="16">Meninges</tissue>
    </source>
</reference>
<feature type="domain" description="Topo IIA-type catalytic" evidence="15">
    <location>
        <begin position="717"/>
        <end position="967"/>
    </location>
</feature>
<dbReference type="InterPro" id="IPR050634">
    <property type="entry name" value="DNA_Topoisomerase_II"/>
</dbReference>
<dbReference type="GO" id="GO:0005524">
    <property type="term" value="F:ATP binding"/>
    <property type="evidence" value="ECO:0007669"/>
    <property type="project" value="UniProtKB-UniRule"/>
</dbReference>
<dbReference type="PRINTS" id="PR00418">
    <property type="entry name" value="TPI2FAMILY"/>
</dbReference>
<evidence type="ECO:0000256" key="9">
    <source>
        <dbReference type="ARBA" id="ARBA00023029"/>
    </source>
</evidence>
<dbReference type="SUPFAM" id="SSF54211">
    <property type="entry name" value="Ribosomal protein S5 domain 2-like"/>
    <property type="match status" value="1"/>
</dbReference>
<dbReference type="SMART" id="SM00434">
    <property type="entry name" value="TOP4c"/>
    <property type="match status" value="1"/>
</dbReference>
<dbReference type="InterPro" id="IPR001241">
    <property type="entry name" value="Topo_IIA"/>
</dbReference>
<dbReference type="Gene3D" id="3.30.1360.40">
    <property type="match status" value="1"/>
</dbReference>
<dbReference type="InterPro" id="IPR013506">
    <property type="entry name" value="Topo_IIA_bsu_dom2"/>
</dbReference>
<keyword evidence="9 12" id="KW-0799">Topoisomerase</keyword>
<dbReference type="CDD" id="cd16930">
    <property type="entry name" value="HATPase_TopII-like"/>
    <property type="match status" value="1"/>
</dbReference>
<dbReference type="GO" id="GO:0000712">
    <property type="term" value="P:resolution of meiotic recombination intermediates"/>
    <property type="evidence" value="ECO:0007669"/>
    <property type="project" value="TreeGrafter"/>
</dbReference>
<accession>A0AAD5M707</accession>
<dbReference type="CDD" id="cd03481">
    <property type="entry name" value="TopoIIA_Trans_ScTopoIIA"/>
    <property type="match status" value="1"/>
</dbReference>
<dbReference type="GO" id="GO:0005634">
    <property type="term" value="C:nucleus"/>
    <property type="evidence" value="ECO:0007669"/>
    <property type="project" value="TreeGrafter"/>
</dbReference>
<comment type="subunit">
    <text evidence="13">Homodimer.</text>
</comment>
<evidence type="ECO:0000256" key="8">
    <source>
        <dbReference type="ARBA" id="ARBA00022842"/>
    </source>
</evidence>